<dbReference type="EMBL" id="BEHT01000001">
    <property type="protein sequence ID" value="GBC97605.1"/>
    <property type="molecule type" value="Genomic_DNA"/>
</dbReference>
<evidence type="ECO:0000313" key="3">
    <source>
        <dbReference type="Proteomes" id="UP000236173"/>
    </source>
</evidence>
<reference evidence="3" key="1">
    <citation type="submission" date="2017-09" db="EMBL/GenBank/DDBJ databases">
        <title>Metaegenomics of thermophilic ammonia-oxidizing enrichment culture.</title>
        <authorList>
            <person name="Kato S."/>
            <person name="Suzuki K."/>
        </authorList>
    </citation>
    <scope>NUCLEOTIDE SEQUENCE [LARGE SCALE GENOMIC DNA]</scope>
</reference>
<evidence type="ECO:0000256" key="1">
    <source>
        <dbReference type="SAM" id="MobiDB-lite"/>
    </source>
</evidence>
<dbReference type="Proteomes" id="UP000236173">
    <property type="component" value="Unassembled WGS sequence"/>
</dbReference>
<gene>
    <name evidence="2" type="ORF">HRbin17_00093</name>
</gene>
<protein>
    <submittedName>
        <fullName evidence="2">Uncharacterized protein</fullName>
    </submittedName>
</protein>
<comment type="caution">
    <text evidence="2">The sequence shown here is derived from an EMBL/GenBank/DDBJ whole genome shotgun (WGS) entry which is preliminary data.</text>
</comment>
<feature type="region of interest" description="Disordered" evidence="1">
    <location>
        <begin position="1"/>
        <end position="29"/>
    </location>
</feature>
<name>A0A2H5X8V3_9BACT</name>
<evidence type="ECO:0000313" key="2">
    <source>
        <dbReference type="EMBL" id="GBC97605.1"/>
    </source>
</evidence>
<proteinExistence type="predicted"/>
<feature type="compositionally biased region" description="Basic and acidic residues" evidence="1">
    <location>
        <begin position="85"/>
        <end position="94"/>
    </location>
</feature>
<dbReference type="AlphaFoldDB" id="A0A2H5X8V3"/>
<organism evidence="2 3">
    <name type="scientific">Candidatus Fervidibacter japonicus</name>
    <dbReference type="NCBI Taxonomy" id="2035412"/>
    <lineage>
        <taxon>Bacteria</taxon>
        <taxon>Candidatus Fervidibacterota</taxon>
        <taxon>Candidatus Fervidibacter</taxon>
    </lineage>
</organism>
<accession>A0A2H5X8V3</accession>
<sequence length="94" mass="10688">MRRFSCGGSESRPPNAPQHSEGASPDAPLFLRRLREPPSEHTFNTRRAHLLMRRFFLRRLGRAALRTHLQHSEGASPDAPLFLRRLGEPPSDHA</sequence>
<feature type="region of interest" description="Disordered" evidence="1">
    <location>
        <begin position="68"/>
        <end position="94"/>
    </location>
</feature>